<dbReference type="GO" id="GO:0003677">
    <property type="term" value="F:DNA binding"/>
    <property type="evidence" value="ECO:0007669"/>
    <property type="project" value="InterPro"/>
</dbReference>
<dbReference type="InterPro" id="IPR036515">
    <property type="entry name" value="Transposase_17_sf"/>
</dbReference>
<dbReference type="SMART" id="SM01321">
    <property type="entry name" value="Y1_Tnp"/>
    <property type="match status" value="1"/>
</dbReference>
<dbReference type="SUPFAM" id="SSF143422">
    <property type="entry name" value="Transposase IS200-like"/>
    <property type="match status" value="1"/>
</dbReference>
<evidence type="ECO:0000256" key="2">
    <source>
        <dbReference type="SAM" id="Phobius"/>
    </source>
</evidence>
<dbReference type="GO" id="GO:0004803">
    <property type="term" value="F:transposase activity"/>
    <property type="evidence" value="ECO:0007669"/>
    <property type="project" value="InterPro"/>
</dbReference>
<dbReference type="GO" id="GO:0006313">
    <property type="term" value="P:DNA transposition"/>
    <property type="evidence" value="ECO:0007669"/>
    <property type="project" value="InterPro"/>
</dbReference>
<proteinExistence type="predicted"/>
<sequence length="289" mass="34092">MSASTTAPSPPPKSRSSTPSAANHCKGLTEKGKRKKKKVRPLQFVKGRTFFFFPHFYFLLYFYGMNRKITFAPGEFYHLYNRGTDKRDIFISERDYRRFTVLLYLCNNKDPVNMDIELKKGRTFSELLLNKTDEHFVDIGAYCLMPNHFHLLVRERDDCGITNFMRKLSTAYSMYFNKKNDRSGTLFEGKFKAKHANDDNYLKYLFSYIHLNPIKMIDPHWKENGIADRTKAKNYLKTYRYSSYLDYIGSDRAEQTILKKSSFPDYFRTAIDFENFVDELLSYKNEVGS</sequence>
<evidence type="ECO:0000259" key="3">
    <source>
        <dbReference type="SMART" id="SM01321"/>
    </source>
</evidence>
<dbReference type="AlphaFoldDB" id="A0A2M8D956"/>
<evidence type="ECO:0000256" key="1">
    <source>
        <dbReference type="SAM" id="MobiDB-lite"/>
    </source>
</evidence>
<dbReference type="Pfam" id="PF01797">
    <property type="entry name" value="Y1_Tnp"/>
    <property type="match status" value="1"/>
</dbReference>
<reference evidence="5" key="1">
    <citation type="submission" date="2017-09" db="EMBL/GenBank/DDBJ databases">
        <title>Depth-based differentiation of microbial function through sediment-hosted aquifers and enrichment of novel symbionts in the deep terrestrial subsurface.</title>
        <authorList>
            <person name="Probst A.J."/>
            <person name="Ladd B."/>
            <person name="Jarett J.K."/>
            <person name="Geller-Mcgrath D.E."/>
            <person name="Sieber C.M.K."/>
            <person name="Emerson J.B."/>
            <person name="Anantharaman K."/>
            <person name="Thomas B.C."/>
            <person name="Malmstrom R."/>
            <person name="Stieglmeier M."/>
            <person name="Klingl A."/>
            <person name="Woyke T."/>
            <person name="Ryan C.M."/>
            <person name="Banfield J.F."/>
        </authorList>
    </citation>
    <scope>NUCLEOTIDE SEQUENCE [LARGE SCALE GENOMIC DNA]</scope>
</reference>
<feature type="transmembrane region" description="Helical" evidence="2">
    <location>
        <begin position="44"/>
        <end position="63"/>
    </location>
</feature>
<dbReference type="PANTHER" id="PTHR34322">
    <property type="entry name" value="TRANSPOSASE, Y1_TNP DOMAIN-CONTAINING"/>
    <property type="match status" value="1"/>
</dbReference>
<organism evidence="4 5">
    <name type="scientific">Candidatus Yonathbacteria bacterium CG_4_9_14_0_8_um_filter_46_47</name>
    <dbReference type="NCBI Taxonomy" id="1975106"/>
    <lineage>
        <taxon>Bacteria</taxon>
        <taxon>Candidatus Yonathiibacteriota</taxon>
    </lineage>
</organism>
<gene>
    <name evidence="4" type="ORF">CO088_01025</name>
</gene>
<dbReference type="EMBL" id="PFTM01000022">
    <property type="protein sequence ID" value="PJB83677.1"/>
    <property type="molecule type" value="Genomic_DNA"/>
</dbReference>
<accession>A0A2M8D956</accession>
<keyword evidence="2" id="KW-0812">Transmembrane</keyword>
<dbReference type="Gene3D" id="3.30.70.1290">
    <property type="entry name" value="Transposase IS200-like"/>
    <property type="match status" value="1"/>
</dbReference>
<comment type="caution">
    <text evidence="4">The sequence shown here is derived from an EMBL/GenBank/DDBJ whole genome shotgun (WGS) entry which is preliminary data.</text>
</comment>
<evidence type="ECO:0000313" key="4">
    <source>
        <dbReference type="EMBL" id="PJB83677.1"/>
    </source>
</evidence>
<dbReference type="Proteomes" id="UP000229236">
    <property type="component" value="Unassembled WGS sequence"/>
</dbReference>
<name>A0A2M8D956_9BACT</name>
<dbReference type="PANTHER" id="PTHR34322:SF2">
    <property type="entry name" value="TRANSPOSASE IS200-LIKE DOMAIN-CONTAINING PROTEIN"/>
    <property type="match status" value="1"/>
</dbReference>
<dbReference type="InterPro" id="IPR002686">
    <property type="entry name" value="Transposase_17"/>
</dbReference>
<feature type="region of interest" description="Disordered" evidence="1">
    <location>
        <begin position="1"/>
        <end position="34"/>
    </location>
</feature>
<keyword evidence="2" id="KW-1133">Transmembrane helix</keyword>
<evidence type="ECO:0000313" key="5">
    <source>
        <dbReference type="Proteomes" id="UP000229236"/>
    </source>
</evidence>
<keyword evidence="2" id="KW-0472">Membrane</keyword>
<protein>
    <recommendedName>
        <fullName evidence="3">Transposase IS200-like domain-containing protein</fullName>
    </recommendedName>
</protein>
<feature type="domain" description="Transposase IS200-like" evidence="3">
    <location>
        <begin position="72"/>
        <end position="212"/>
    </location>
</feature>